<organism evidence="1">
    <name type="scientific">viral metagenome</name>
    <dbReference type="NCBI Taxonomy" id="1070528"/>
    <lineage>
        <taxon>unclassified sequences</taxon>
        <taxon>metagenomes</taxon>
        <taxon>organismal metagenomes</taxon>
    </lineage>
</organism>
<protein>
    <submittedName>
        <fullName evidence="1">Uncharacterized protein</fullName>
    </submittedName>
</protein>
<dbReference type="EMBL" id="MN740099">
    <property type="protein sequence ID" value="QHT87715.1"/>
    <property type="molecule type" value="Genomic_DNA"/>
</dbReference>
<proteinExistence type="predicted"/>
<dbReference type="AlphaFoldDB" id="A0A6C0I5M9"/>
<evidence type="ECO:0000313" key="1">
    <source>
        <dbReference type="EMBL" id="QHT87715.1"/>
    </source>
</evidence>
<accession>A0A6C0I5M9</accession>
<reference evidence="1" key="1">
    <citation type="journal article" date="2020" name="Nature">
        <title>Giant virus diversity and host interactions through global metagenomics.</title>
        <authorList>
            <person name="Schulz F."/>
            <person name="Roux S."/>
            <person name="Paez-Espino D."/>
            <person name="Jungbluth S."/>
            <person name="Walsh D.A."/>
            <person name="Denef V.J."/>
            <person name="McMahon K.D."/>
            <person name="Konstantinidis K.T."/>
            <person name="Eloe-Fadrosh E.A."/>
            <person name="Kyrpides N.C."/>
            <person name="Woyke T."/>
        </authorList>
    </citation>
    <scope>NUCLEOTIDE SEQUENCE</scope>
    <source>
        <strain evidence="1">GVMAG-M-3300023184-190</strain>
    </source>
</reference>
<name>A0A6C0I5M9_9ZZZZ</name>
<sequence>MELFKLFRTNDSGKCIQTRTEKKKDMLLQC</sequence>